<evidence type="ECO:0000313" key="1">
    <source>
        <dbReference type="EMBL" id="MPL72740.1"/>
    </source>
</evidence>
<accession>A0A644U0S6</accession>
<dbReference type="AlphaFoldDB" id="A0A644U0S6"/>
<reference evidence="1" key="1">
    <citation type="submission" date="2019-08" db="EMBL/GenBank/DDBJ databases">
        <authorList>
            <person name="Kucharzyk K."/>
            <person name="Murdoch R.W."/>
            <person name="Higgins S."/>
            <person name="Loffler F."/>
        </authorList>
    </citation>
    <scope>NUCLEOTIDE SEQUENCE</scope>
</reference>
<name>A0A644U0S6_9ZZZZ</name>
<sequence length="473" mass="56143">MNFLVQYKSILIALVCLPIIGFSQKNLEKSSPDFQYEDYSNFLQFMTKPYALTNQTLYLPKISDTIGRYFFVGEIATPEKGDNNYIDYYQLKRMSAKRLKDMENSWFVVAGYIADKIAYDKVYYADYEKQDFKTLRYDFIKLVVGNTEDTVFYKYDDFWNRYNFPFVPMSYYNANKNEYPRNKYSNDDLSLATYDRNSNYAFIPKNLVGEKLYLPILTQENYERLFNGTRLYNYDDDSRKYSFAPMPQGKAKQMQGKTYLVADWVHDAEGLTDVYLKLVVPGSRDTAYYKYPIVTQRSVFPFVVESFLKKAKEDYLYREFVYRGDKYKVTVIDTKRKTPVTINRGDVFQCIDFLVKDGKFQMLLRNKKGRKFYLAADYNLGDKLSFSHSLMEGNQVLKYRDTYATHYNAILQKELIPTMTINMAQMSWGKPEREVMNNFDGSNRHWFYFGNVYVIYKNNKLYRVAMIPKDLRL</sequence>
<gene>
    <name evidence="1" type="ORF">SDC9_18530</name>
</gene>
<organism evidence="1">
    <name type="scientific">bioreactor metagenome</name>
    <dbReference type="NCBI Taxonomy" id="1076179"/>
    <lineage>
        <taxon>unclassified sequences</taxon>
        <taxon>metagenomes</taxon>
        <taxon>ecological metagenomes</taxon>
    </lineage>
</organism>
<dbReference type="EMBL" id="VSSQ01000068">
    <property type="protein sequence ID" value="MPL72740.1"/>
    <property type="molecule type" value="Genomic_DNA"/>
</dbReference>
<comment type="caution">
    <text evidence="1">The sequence shown here is derived from an EMBL/GenBank/DDBJ whole genome shotgun (WGS) entry which is preliminary data.</text>
</comment>
<protein>
    <submittedName>
        <fullName evidence="1">Uncharacterized protein</fullName>
    </submittedName>
</protein>
<proteinExistence type="predicted"/>